<gene>
    <name evidence="1" type="ORF">Mal52_32930</name>
</gene>
<evidence type="ECO:0000313" key="1">
    <source>
        <dbReference type="EMBL" id="QDU44807.1"/>
    </source>
</evidence>
<evidence type="ECO:0000313" key="2">
    <source>
        <dbReference type="Proteomes" id="UP000319383"/>
    </source>
</evidence>
<dbReference type="KEGG" id="sdyn:Mal52_32930"/>
<organism evidence="1 2">
    <name type="scientific">Symmachiella dynata</name>
    <dbReference type="NCBI Taxonomy" id="2527995"/>
    <lineage>
        <taxon>Bacteria</taxon>
        <taxon>Pseudomonadati</taxon>
        <taxon>Planctomycetota</taxon>
        <taxon>Planctomycetia</taxon>
        <taxon>Planctomycetales</taxon>
        <taxon>Planctomycetaceae</taxon>
        <taxon>Symmachiella</taxon>
    </lineage>
</organism>
<dbReference type="EMBL" id="CP036276">
    <property type="protein sequence ID" value="QDU44807.1"/>
    <property type="molecule type" value="Genomic_DNA"/>
</dbReference>
<reference evidence="1 2" key="1">
    <citation type="submission" date="2019-02" db="EMBL/GenBank/DDBJ databases">
        <title>Deep-cultivation of Planctomycetes and their phenomic and genomic characterization uncovers novel biology.</title>
        <authorList>
            <person name="Wiegand S."/>
            <person name="Jogler M."/>
            <person name="Boedeker C."/>
            <person name="Pinto D."/>
            <person name="Vollmers J."/>
            <person name="Rivas-Marin E."/>
            <person name="Kohn T."/>
            <person name="Peeters S.H."/>
            <person name="Heuer A."/>
            <person name="Rast P."/>
            <person name="Oberbeckmann S."/>
            <person name="Bunk B."/>
            <person name="Jeske O."/>
            <person name="Meyerdierks A."/>
            <person name="Storesund J.E."/>
            <person name="Kallscheuer N."/>
            <person name="Luecker S."/>
            <person name="Lage O.M."/>
            <person name="Pohl T."/>
            <person name="Merkel B.J."/>
            <person name="Hornburger P."/>
            <person name="Mueller R.-W."/>
            <person name="Bruemmer F."/>
            <person name="Labrenz M."/>
            <person name="Spormann A.M."/>
            <person name="Op den Camp H."/>
            <person name="Overmann J."/>
            <person name="Amann R."/>
            <person name="Jetten M.S.M."/>
            <person name="Mascher T."/>
            <person name="Medema M.H."/>
            <person name="Devos D.P."/>
            <person name="Kaster A.-K."/>
            <person name="Ovreas L."/>
            <person name="Rohde M."/>
            <person name="Galperin M.Y."/>
            <person name="Jogler C."/>
        </authorList>
    </citation>
    <scope>NUCLEOTIDE SEQUENCE [LARGE SCALE GENOMIC DNA]</scope>
    <source>
        <strain evidence="1 2">Mal52</strain>
    </source>
</reference>
<name>A0A517ZQR4_9PLAN</name>
<accession>A0A517ZQR4</accession>
<sequence>MSWQKLVCEEEHARFAEIMRLMDERYSALRFDQFQHWLQCKQEAEKHPELFGWFDGDPTDLTNIRQVMAVTSDQDDDGHRSGLGISMLGIAADVIPETEWNLQNVEMWLSRFLLCVKQLIGLDATIRAIRPKTMTWKAAEQIHDLMKTGIVFDSDVAAEGRLHAGVYQERDIGDSLYWKMRITRLDQRPPSESAATGVLGESLSVQR</sequence>
<dbReference type="RefSeq" id="WP_145377099.1">
    <property type="nucleotide sequence ID" value="NZ_CP036276.1"/>
</dbReference>
<protein>
    <submittedName>
        <fullName evidence="1">Uncharacterized protein</fullName>
    </submittedName>
</protein>
<keyword evidence="2" id="KW-1185">Reference proteome</keyword>
<dbReference type="AlphaFoldDB" id="A0A517ZQR4"/>
<dbReference type="Proteomes" id="UP000319383">
    <property type="component" value="Chromosome"/>
</dbReference>
<proteinExistence type="predicted"/>